<accession>A0ABY4F722</accession>
<dbReference type="RefSeq" id="WP_244716037.1">
    <property type="nucleotide sequence ID" value="NZ_CP095049.1"/>
</dbReference>
<dbReference type="EMBL" id="CP095049">
    <property type="protein sequence ID" value="UOQ52249.1"/>
    <property type="molecule type" value="Genomic_DNA"/>
</dbReference>
<proteinExistence type="predicted"/>
<sequence length="104" mass="11456">MNTYDTLTEAIADLRKRDYVLDYNLTGAGAQCQQLPEILGPEELDIQEVHRFEGDSNPDDNTVLYAVQSRKNAGNKGLLVAAYGADVDAQAADFIRRLQLPSAQ</sequence>
<organism evidence="1 2">
    <name type="scientific">Hymenobacter cellulosivorans</name>
    <dbReference type="NCBI Taxonomy" id="2932249"/>
    <lineage>
        <taxon>Bacteria</taxon>
        <taxon>Pseudomonadati</taxon>
        <taxon>Bacteroidota</taxon>
        <taxon>Cytophagia</taxon>
        <taxon>Cytophagales</taxon>
        <taxon>Hymenobacteraceae</taxon>
        <taxon>Hymenobacter</taxon>
    </lineage>
</organism>
<protein>
    <submittedName>
        <fullName evidence="1">Phosphoribosylpyrophosphate synthetase</fullName>
    </submittedName>
</protein>
<evidence type="ECO:0000313" key="2">
    <source>
        <dbReference type="Proteomes" id="UP000831785"/>
    </source>
</evidence>
<reference evidence="1 2" key="1">
    <citation type="submission" date="2022-04" db="EMBL/GenBank/DDBJ databases">
        <title>Hymenobacter sp. isolated from the air.</title>
        <authorList>
            <person name="Won M."/>
            <person name="Lee C.-M."/>
            <person name="Woen H.-Y."/>
            <person name="Kwon S.-W."/>
        </authorList>
    </citation>
    <scope>NUCLEOTIDE SEQUENCE [LARGE SCALE GENOMIC DNA]</scope>
    <source>
        <strain evidence="2">5116 S-27</strain>
    </source>
</reference>
<evidence type="ECO:0000313" key="1">
    <source>
        <dbReference type="EMBL" id="UOQ52249.1"/>
    </source>
</evidence>
<dbReference type="Proteomes" id="UP000831785">
    <property type="component" value="Chromosome"/>
</dbReference>
<gene>
    <name evidence="1" type="ORF">MUN80_21110</name>
</gene>
<name>A0ABY4F722_9BACT</name>
<keyword evidence="2" id="KW-1185">Reference proteome</keyword>